<evidence type="ECO:0000256" key="2">
    <source>
        <dbReference type="ARBA" id="ARBA00005683"/>
    </source>
</evidence>
<dbReference type="EMBL" id="OW152816">
    <property type="protein sequence ID" value="CAH2066139.1"/>
    <property type="molecule type" value="Genomic_DNA"/>
</dbReference>
<feature type="chain" id="PRO_5046609184" description="Protein Wnt" evidence="11">
    <location>
        <begin position="20"/>
        <end position="95"/>
    </location>
</feature>
<name>A0ABN8IWK3_9NEOP</name>
<feature type="signal peptide" evidence="11">
    <location>
        <begin position="1"/>
        <end position="19"/>
    </location>
</feature>
<keyword evidence="3 10" id="KW-0217">Developmental protein</keyword>
<comment type="function">
    <text evidence="10">Ligand for members of the frizzled family of seven transmembrane receptors.</text>
</comment>
<evidence type="ECO:0000313" key="12">
    <source>
        <dbReference type="EMBL" id="CAH2066139.1"/>
    </source>
</evidence>
<evidence type="ECO:0000256" key="8">
    <source>
        <dbReference type="ARBA" id="ARBA00023180"/>
    </source>
</evidence>
<evidence type="ECO:0000256" key="3">
    <source>
        <dbReference type="ARBA" id="ARBA00022473"/>
    </source>
</evidence>
<keyword evidence="4" id="KW-0964">Secreted</keyword>
<sequence>MRPVLIAACLLLLAPITDSWWASGSAVILDPRMVCKKNRRSRGRLAQICRNETGLLKEITKGVTLGATECAYQFRNRRWNCTTQRRSMRKILLRG</sequence>
<comment type="subcellular location">
    <subcellularLocation>
        <location evidence="1 10">Secreted</location>
        <location evidence="1 10">Extracellular space</location>
        <location evidence="1 10">Extracellular matrix</location>
    </subcellularLocation>
</comment>
<keyword evidence="9" id="KW-0449">Lipoprotein</keyword>
<evidence type="ECO:0000256" key="10">
    <source>
        <dbReference type="RuleBase" id="RU003500"/>
    </source>
</evidence>
<keyword evidence="5" id="KW-0272">Extracellular matrix</keyword>
<accession>A0ABN8IWK3</accession>
<keyword evidence="13" id="KW-1185">Reference proteome</keyword>
<evidence type="ECO:0000313" key="13">
    <source>
        <dbReference type="Proteomes" id="UP000837857"/>
    </source>
</evidence>
<comment type="similarity">
    <text evidence="2 10">Belongs to the Wnt family.</text>
</comment>
<gene>
    <name evidence="12" type="ORF">IPOD504_LOCUS13296</name>
</gene>
<feature type="non-terminal residue" evidence="12">
    <location>
        <position position="1"/>
    </location>
</feature>
<dbReference type="PANTHER" id="PTHR12027:SF72">
    <property type="entry name" value="PROTEIN WNT-6"/>
    <property type="match status" value="1"/>
</dbReference>
<evidence type="ECO:0000256" key="5">
    <source>
        <dbReference type="ARBA" id="ARBA00022530"/>
    </source>
</evidence>
<organism evidence="12 13">
    <name type="scientific">Iphiclides podalirius</name>
    <name type="common">scarce swallowtail</name>
    <dbReference type="NCBI Taxonomy" id="110791"/>
    <lineage>
        <taxon>Eukaryota</taxon>
        <taxon>Metazoa</taxon>
        <taxon>Ecdysozoa</taxon>
        <taxon>Arthropoda</taxon>
        <taxon>Hexapoda</taxon>
        <taxon>Insecta</taxon>
        <taxon>Pterygota</taxon>
        <taxon>Neoptera</taxon>
        <taxon>Endopterygota</taxon>
        <taxon>Lepidoptera</taxon>
        <taxon>Glossata</taxon>
        <taxon>Ditrysia</taxon>
        <taxon>Papilionoidea</taxon>
        <taxon>Papilionidae</taxon>
        <taxon>Papilioninae</taxon>
        <taxon>Iphiclides</taxon>
    </lineage>
</organism>
<proteinExistence type="inferred from homology"/>
<keyword evidence="11" id="KW-0732">Signal</keyword>
<dbReference type="PANTHER" id="PTHR12027">
    <property type="entry name" value="WNT RELATED"/>
    <property type="match status" value="1"/>
</dbReference>
<evidence type="ECO:0000256" key="1">
    <source>
        <dbReference type="ARBA" id="ARBA00004498"/>
    </source>
</evidence>
<keyword evidence="8" id="KW-0325">Glycoprotein</keyword>
<evidence type="ECO:0000256" key="4">
    <source>
        <dbReference type="ARBA" id="ARBA00022525"/>
    </source>
</evidence>
<dbReference type="Pfam" id="PF00110">
    <property type="entry name" value="wnt"/>
    <property type="match status" value="1"/>
</dbReference>
<dbReference type="Proteomes" id="UP000837857">
    <property type="component" value="Chromosome 4"/>
</dbReference>
<evidence type="ECO:0000256" key="7">
    <source>
        <dbReference type="ARBA" id="ARBA00023157"/>
    </source>
</evidence>
<evidence type="ECO:0000256" key="11">
    <source>
        <dbReference type="SAM" id="SignalP"/>
    </source>
</evidence>
<dbReference type="InterPro" id="IPR005817">
    <property type="entry name" value="Wnt"/>
</dbReference>
<evidence type="ECO:0000256" key="9">
    <source>
        <dbReference type="ARBA" id="ARBA00023288"/>
    </source>
</evidence>
<evidence type="ECO:0000256" key="6">
    <source>
        <dbReference type="ARBA" id="ARBA00022687"/>
    </source>
</evidence>
<protein>
    <recommendedName>
        <fullName evidence="10">Protein Wnt</fullName>
    </recommendedName>
</protein>
<keyword evidence="7" id="KW-1015">Disulfide bond</keyword>
<reference evidence="12" key="1">
    <citation type="submission" date="2022-03" db="EMBL/GenBank/DDBJ databases">
        <authorList>
            <person name="Martin H S."/>
        </authorList>
    </citation>
    <scope>NUCLEOTIDE SEQUENCE</scope>
</reference>
<keyword evidence="6 10" id="KW-0879">Wnt signaling pathway</keyword>